<keyword evidence="3" id="KW-1185">Reference proteome</keyword>
<gene>
    <name evidence="2" type="ORF">BT96DRAFT_994906</name>
</gene>
<name>A0A6A4HLZ1_9AGAR</name>
<dbReference type="EMBL" id="ML769483">
    <property type="protein sequence ID" value="KAE9398418.1"/>
    <property type="molecule type" value="Genomic_DNA"/>
</dbReference>
<evidence type="ECO:0000313" key="2">
    <source>
        <dbReference type="EMBL" id="KAE9398418.1"/>
    </source>
</evidence>
<reference evidence="2" key="1">
    <citation type="journal article" date="2019" name="Environ. Microbiol.">
        <title>Fungal ecological strategies reflected in gene transcription - a case study of two litter decomposers.</title>
        <authorList>
            <person name="Barbi F."/>
            <person name="Kohler A."/>
            <person name="Barry K."/>
            <person name="Baskaran P."/>
            <person name="Daum C."/>
            <person name="Fauchery L."/>
            <person name="Ihrmark K."/>
            <person name="Kuo A."/>
            <person name="LaButti K."/>
            <person name="Lipzen A."/>
            <person name="Morin E."/>
            <person name="Grigoriev I.V."/>
            <person name="Henrissat B."/>
            <person name="Lindahl B."/>
            <person name="Martin F."/>
        </authorList>
    </citation>
    <scope>NUCLEOTIDE SEQUENCE</scope>
    <source>
        <strain evidence="2">JB14</strain>
    </source>
</reference>
<organism evidence="2 3">
    <name type="scientific">Gymnopus androsaceus JB14</name>
    <dbReference type="NCBI Taxonomy" id="1447944"/>
    <lineage>
        <taxon>Eukaryota</taxon>
        <taxon>Fungi</taxon>
        <taxon>Dikarya</taxon>
        <taxon>Basidiomycota</taxon>
        <taxon>Agaricomycotina</taxon>
        <taxon>Agaricomycetes</taxon>
        <taxon>Agaricomycetidae</taxon>
        <taxon>Agaricales</taxon>
        <taxon>Marasmiineae</taxon>
        <taxon>Omphalotaceae</taxon>
        <taxon>Gymnopus</taxon>
    </lineage>
</organism>
<accession>A0A6A4HLZ1</accession>
<feature type="region of interest" description="Disordered" evidence="1">
    <location>
        <begin position="211"/>
        <end position="274"/>
    </location>
</feature>
<dbReference type="Proteomes" id="UP000799118">
    <property type="component" value="Unassembled WGS sequence"/>
</dbReference>
<protein>
    <submittedName>
        <fullName evidence="2">Uncharacterized protein</fullName>
    </submittedName>
</protein>
<dbReference type="AlphaFoldDB" id="A0A6A4HLZ1"/>
<proteinExistence type="predicted"/>
<sequence length="375" mass="42232">MAKNPLAKLLLKGSGKGPKFPEYVTGQCVKDFIDDVEELVSDVPEITSDAHKKEALIRYLSSEVKRTWKAIEGDDGVGSYKTFKENVLASYDHTETASIKKLDEVLKGYKHLAANANPIAVAAVDPQGHKPSEDDPIGLDELLEELELQARVHDSETSVMGMHIQEQRDNDMAQLRDVLVNQQRDYDRRHKELLDVVVKLAQEVKVAPAYQQRTYNNTPSTYQPQQPQASGPTTEKKKQFHWSDDVDNEPLNPKVPEVPFADVPDVTDSPTAKENADWTIKHRGTIWKLKEKSKDCDGEKVMESDIELKGKITSRIKIDVEKLKSKCDLEDLPFDPDEVTTFPTNVIPIEDLKSRVEGWLLNYLGFSNSATLLLP</sequence>
<feature type="compositionally biased region" description="Basic and acidic residues" evidence="1">
    <location>
        <begin position="234"/>
        <end position="244"/>
    </location>
</feature>
<evidence type="ECO:0000313" key="3">
    <source>
        <dbReference type="Proteomes" id="UP000799118"/>
    </source>
</evidence>
<feature type="compositionally biased region" description="Polar residues" evidence="1">
    <location>
        <begin position="211"/>
        <end position="233"/>
    </location>
</feature>
<evidence type="ECO:0000256" key="1">
    <source>
        <dbReference type="SAM" id="MobiDB-lite"/>
    </source>
</evidence>